<dbReference type="HOGENOM" id="CLU_933217_0_0_3"/>
<dbReference type="CDD" id="cd14243">
    <property type="entry name" value="PT-AcyF_like"/>
    <property type="match status" value="1"/>
</dbReference>
<protein>
    <recommendedName>
        <fullName evidence="3">Microcyclamide biosynthesis protein</fullName>
    </recommendedName>
</protein>
<sequence length="320" mass="36868">MPITSVFSHNYLREQRLRFIRTHRDAFDVPYSFLLPLYEEAVFKIEGSCGVEPSCNVEGDRLFAGDFQVANYGHTWPRSLIDAASFLDKIERRIDVKINRNLLERFSALYIGSSKIENNTIGIDLRPTLQDSVIKIYMHIHPGQSNEDLVMTALALDGAIYSAELTQVLLRDVVVIGFNLFLDGRSNIEIWAGSAGQKHNHQGNLGRDLTAYIRKYYSHKVNYMFNVSDFSAVSFSKQKIDPLFHFHFFDIKDILKYFAFNSLGDKIYDFCQSQDCITYTGVSARAQELESNRLNNYSFFYNQSDTCQTDLDILRLPMMF</sequence>
<gene>
    <name evidence="1" type="ORF">Osc7112_3654</name>
</gene>
<dbReference type="eggNOG" id="COG2226">
    <property type="taxonomic scope" value="Bacteria"/>
</dbReference>
<name>K9VIT6_9CYAN</name>
<dbReference type="STRING" id="179408.Osc7112_3654"/>
<accession>K9VIT6</accession>
<dbReference type="InterPro" id="IPR031037">
    <property type="entry name" value="Preny_LynF_TruF"/>
</dbReference>
<dbReference type="AlphaFoldDB" id="K9VIT6"/>
<evidence type="ECO:0000313" key="2">
    <source>
        <dbReference type="Proteomes" id="UP000010478"/>
    </source>
</evidence>
<dbReference type="OrthoDB" id="498442at2"/>
<dbReference type="KEGG" id="oni:Osc7112_3654"/>
<reference evidence="1 2" key="1">
    <citation type="submission" date="2012-05" db="EMBL/GenBank/DDBJ databases">
        <title>Finished chromosome of genome of Oscillatoria sp. PCC 7112.</title>
        <authorList>
            <consortium name="US DOE Joint Genome Institute"/>
            <person name="Gugger M."/>
            <person name="Coursin T."/>
            <person name="Rippka R."/>
            <person name="Tandeau De Marsac N."/>
            <person name="Huntemann M."/>
            <person name="Wei C.-L."/>
            <person name="Han J."/>
            <person name="Detter J.C."/>
            <person name="Han C."/>
            <person name="Tapia R."/>
            <person name="Davenport K."/>
            <person name="Daligault H."/>
            <person name="Erkkila T."/>
            <person name="Gu W."/>
            <person name="Munk A.C.C."/>
            <person name="Teshima H."/>
            <person name="Xu Y."/>
            <person name="Chain P."/>
            <person name="Chen A."/>
            <person name="Krypides N."/>
            <person name="Mavromatis K."/>
            <person name="Markowitz V."/>
            <person name="Szeto E."/>
            <person name="Ivanova N."/>
            <person name="Mikhailova N."/>
            <person name="Ovchinnikova G."/>
            <person name="Pagani I."/>
            <person name="Pati A."/>
            <person name="Goodwin L."/>
            <person name="Peters L."/>
            <person name="Pitluck S."/>
            <person name="Woyke T."/>
            <person name="Kerfeld C."/>
        </authorList>
    </citation>
    <scope>NUCLEOTIDE SEQUENCE [LARGE SCALE GENOMIC DNA]</scope>
    <source>
        <strain evidence="1 2">PCC 7112</strain>
    </source>
</reference>
<dbReference type="RefSeq" id="WP_015177266.1">
    <property type="nucleotide sequence ID" value="NC_019729.1"/>
</dbReference>
<dbReference type="Proteomes" id="UP000010478">
    <property type="component" value="Chromosome"/>
</dbReference>
<evidence type="ECO:0000313" key="1">
    <source>
        <dbReference type="EMBL" id="AFZ08008.1"/>
    </source>
</evidence>
<proteinExistence type="predicted"/>
<dbReference type="EMBL" id="CP003614">
    <property type="protein sequence ID" value="AFZ08008.1"/>
    <property type="molecule type" value="Genomic_DNA"/>
</dbReference>
<dbReference type="Pfam" id="PF19156">
    <property type="entry name" value="DUF5838"/>
    <property type="match status" value="1"/>
</dbReference>
<organism evidence="1 2">
    <name type="scientific">Phormidium nigroviride PCC 7112</name>
    <dbReference type="NCBI Taxonomy" id="179408"/>
    <lineage>
        <taxon>Bacteria</taxon>
        <taxon>Bacillati</taxon>
        <taxon>Cyanobacteriota</taxon>
        <taxon>Cyanophyceae</taxon>
        <taxon>Oscillatoriophycideae</taxon>
        <taxon>Oscillatoriales</taxon>
        <taxon>Oscillatoriaceae</taxon>
        <taxon>Phormidium</taxon>
    </lineage>
</organism>
<dbReference type="NCBIfam" id="TIGR04445">
    <property type="entry name" value="preny_LynF_TruF"/>
    <property type="match status" value="1"/>
</dbReference>
<evidence type="ECO:0008006" key="3">
    <source>
        <dbReference type="Google" id="ProtNLM"/>
    </source>
</evidence>
<keyword evidence="2" id="KW-1185">Reference proteome</keyword>